<evidence type="ECO:0000259" key="9">
    <source>
        <dbReference type="PROSITE" id="PS51522"/>
    </source>
</evidence>
<keyword evidence="11" id="KW-1185">Reference proteome</keyword>
<evidence type="ECO:0000313" key="10">
    <source>
        <dbReference type="EMBL" id="KAL1398488.1"/>
    </source>
</evidence>
<protein>
    <recommendedName>
        <fullName evidence="9">Nanos-type domain-containing protein</fullName>
    </recommendedName>
</protein>
<dbReference type="PROSITE" id="PS51522">
    <property type="entry name" value="ZF_NANOS"/>
    <property type="match status" value="1"/>
</dbReference>
<name>A0ABD1DFY9_CULPP</name>
<sequence length="229" mass="25248">MSVSEETLELMKAAIRNGTNPDGTLVRSKLTNMLVWKSAEHDADDPYLQCLVPALFTDDVPILAVPEEDLQQQLLPPVPLPQPLKAAQALPVPKRGGRTVLGEILAPNGQTKKPGLAATGEKFGMSMKPQTAIATSVAKHEKENKLNWQDQWELLKKSGQFCNFCKKNKELREIYQSHDLKGPDGTVTCPVLKRCVCQCCGEQGHTIAYCPRNASGTSILQMINHHNRL</sequence>
<evidence type="ECO:0000313" key="11">
    <source>
        <dbReference type="Proteomes" id="UP001562425"/>
    </source>
</evidence>
<keyword evidence="2" id="KW-0963">Cytoplasm</keyword>
<evidence type="ECO:0000256" key="1">
    <source>
        <dbReference type="ARBA" id="ARBA00004496"/>
    </source>
</evidence>
<dbReference type="Gene3D" id="4.10.60.30">
    <property type="entry name" value="Nanos, RNA-binding domain"/>
    <property type="match status" value="1"/>
</dbReference>
<dbReference type="EMBL" id="JBEHCU010005877">
    <property type="protein sequence ID" value="KAL1398488.1"/>
    <property type="molecule type" value="Genomic_DNA"/>
</dbReference>
<dbReference type="InterPro" id="IPR024161">
    <property type="entry name" value="Znf_nanos-typ"/>
</dbReference>
<proteinExistence type="inferred from homology"/>
<keyword evidence="7 8" id="KW-0694">RNA-binding</keyword>
<evidence type="ECO:0000256" key="3">
    <source>
        <dbReference type="ARBA" id="ARBA00022723"/>
    </source>
</evidence>
<comment type="similarity">
    <text evidence="8">Belongs to the nanos family.</text>
</comment>
<keyword evidence="3" id="KW-0479">Metal-binding</keyword>
<dbReference type="GO" id="GO:0005737">
    <property type="term" value="C:cytoplasm"/>
    <property type="evidence" value="ECO:0007669"/>
    <property type="project" value="UniProtKB-SubCell"/>
</dbReference>
<evidence type="ECO:0000256" key="5">
    <source>
        <dbReference type="ARBA" id="ARBA00022833"/>
    </source>
</evidence>
<comment type="subcellular location">
    <subcellularLocation>
        <location evidence="1">Cytoplasm</location>
    </subcellularLocation>
</comment>
<comment type="caution">
    <text evidence="10">The sequence shown here is derived from an EMBL/GenBank/DDBJ whole genome shotgun (WGS) entry which is preliminary data.</text>
</comment>
<feature type="domain" description="Nanos-type" evidence="9">
    <location>
        <begin position="161"/>
        <end position="212"/>
    </location>
</feature>
<evidence type="ECO:0000256" key="2">
    <source>
        <dbReference type="ARBA" id="ARBA00022490"/>
    </source>
</evidence>
<dbReference type="InterPro" id="IPR038129">
    <property type="entry name" value="Nanos_sf"/>
</dbReference>
<evidence type="ECO:0000256" key="4">
    <source>
        <dbReference type="ARBA" id="ARBA00022771"/>
    </source>
</evidence>
<reference evidence="10 11" key="1">
    <citation type="submission" date="2024-05" db="EMBL/GenBank/DDBJ databases">
        <title>Culex pipiens pipiens assembly and annotation.</title>
        <authorList>
            <person name="Alout H."/>
            <person name="Durand T."/>
        </authorList>
    </citation>
    <scope>NUCLEOTIDE SEQUENCE [LARGE SCALE GENOMIC DNA]</scope>
    <source>
        <strain evidence="10">HA-2024</strain>
        <tissue evidence="10">Whole body</tissue>
    </source>
</reference>
<organism evidence="10 11">
    <name type="scientific">Culex pipiens pipiens</name>
    <name type="common">Northern house mosquito</name>
    <dbReference type="NCBI Taxonomy" id="38569"/>
    <lineage>
        <taxon>Eukaryota</taxon>
        <taxon>Metazoa</taxon>
        <taxon>Ecdysozoa</taxon>
        <taxon>Arthropoda</taxon>
        <taxon>Hexapoda</taxon>
        <taxon>Insecta</taxon>
        <taxon>Pterygota</taxon>
        <taxon>Neoptera</taxon>
        <taxon>Endopterygota</taxon>
        <taxon>Diptera</taxon>
        <taxon>Nematocera</taxon>
        <taxon>Culicoidea</taxon>
        <taxon>Culicidae</taxon>
        <taxon>Culicinae</taxon>
        <taxon>Culicini</taxon>
        <taxon>Culex</taxon>
        <taxon>Culex</taxon>
    </lineage>
</organism>
<keyword evidence="5" id="KW-0862">Zinc</keyword>
<dbReference type="Proteomes" id="UP001562425">
    <property type="component" value="Unassembled WGS sequence"/>
</dbReference>
<dbReference type="InterPro" id="IPR008705">
    <property type="entry name" value="Nanos/Xcar2"/>
</dbReference>
<dbReference type="GO" id="GO:0003723">
    <property type="term" value="F:RNA binding"/>
    <property type="evidence" value="ECO:0007669"/>
    <property type="project" value="UniProtKB-UniRule"/>
</dbReference>
<keyword evidence="4 8" id="KW-0863">Zinc-finger</keyword>
<dbReference type="Pfam" id="PF05741">
    <property type="entry name" value="zf-nanos"/>
    <property type="match status" value="1"/>
</dbReference>
<dbReference type="AlphaFoldDB" id="A0ABD1DFY9"/>
<accession>A0ABD1DFY9</accession>
<evidence type="ECO:0000256" key="7">
    <source>
        <dbReference type="ARBA" id="ARBA00022884"/>
    </source>
</evidence>
<dbReference type="GO" id="GO:0006417">
    <property type="term" value="P:regulation of translation"/>
    <property type="evidence" value="ECO:0007669"/>
    <property type="project" value="UniProtKB-UniRule"/>
</dbReference>
<evidence type="ECO:0000256" key="6">
    <source>
        <dbReference type="ARBA" id="ARBA00022845"/>
    </source>
</evidence>
<dbReference type="PANTHER" id="PTHR12887">
    <property type="entry name" value="NANOS PROTEIN"/>
    <property type="match status" value="1"/>
</dbReference>
<evidence type="ECO:0000256" key="8">
    <source>
        <dbReference type="PROSITE-ProRule" id="PRU00855"/>
    </source>
</evidence>
<gene>
    <name evidence="10" type="ORF">pipiens_008922</name>
</gene>
<keyword evidence="6 8" id="KW-0810">Translation regulation</keyword>
<dbReference type="GO" id="GO:0008270">
    <property type="term" value="F:zinc ion binding"/>
    <property type="evidence" value="ECO:0007669"/>
    <property type="project" value="UniProtKB-KW"/>
</dbReference>